<feature type="compositionally biased region" description="Basic and acidic residues" evidence="1">
    <location>
        <begin position="89"/>
        <end position="98"/>
    </location>
</feature>
<gene>
    <name evidence="3" type="ORF">UFOPK2334_00150</name>
    <name evidence="4" type="ORF">UFOPK2870_00839</name>
    <name evidence="2" type="ORF">UFOPK4179_00092</name>
    <name evidence="5" type="ORF">UFOPK4293_00587</name>
</gene>
<sequence>MRKLCERPGCAGLAEVSYGIDKAQLLVWVDNRAVPERELAGRLCRRHANALSVPRGWTIDDRRDAVPKLFRVADEPEKQPVARKKRESAKKPERERPSLFEGNPDPDETQAIPWSPRLAKTVSSDDDQPVFGRLLGRAFGYEPKDE</sequence>
<evidence type="ECO:0000313" key="5">
    <source>
        <dbReference type="EMBL" id="CAB5047860.1"/>
    </source>
</evidence>
<dbReference type="AlphaFoldDB" id="A0A6J6AF07"/>
<dbReference type="EMBL" id="CAETWZ010000004">
    <property type="protein sequence ID" value="CAB4367311.1"/>
    <property type="molecule type" value="Genomic_DNA"/>
</dbReference>
<dbReference type="EMBL" id="CAEZZL010000061">
    <property type="protein sequence ID" value="CAB4763677.1"/>
    <property type="molecule type" value="Genomic_DNA"/>
</dbReference>
<evidence type="ECO:0000313" key="3">
    <source>
        <dbReference type="EMBL" id="CAB4664308.1"/>
    </source>
</evidence>
<proteinExistence type="predicted"/>
<dbReference type="EMBL" id="CAEZXA010000006">
    <property type="protein sequence ID" value="CAB4664308.1"/>
    <property type="molecule type" value="Genomic_DNA"/>
</dbReference>
<name>A0A6J6AF07_9ZZZZ</name>
<organism evidence="2">
    <name type="scientific">freshwater metagenome</name>
    <dbReference type="NCBI Taxonomy" id="449393"/>
    <lineage>
        <taxon>unclassified sequences</taxon>
        <taxon>metagenomes</taxon>
        <taxon>ecological metagenomes</taxon>
    </lineage>
</organism>
<feature type="region of interest" description="Disordered" evidence="1">
    <location>
        <begin position="72"/>
        <end position="129"/>
    </location>
</feature>
<evidence type="ECO:0000256" key="1">
    <source>
        <dbReference type="SAM" id="MobiDB-lite"/>
    </source>
</evidence>
<accession>A0A6J6AF07</accession>
<protein>
    <submittedName>
        <fullName evidence="2">Unannotated protein</fullName>
    </submittedName>
</protein>
<reference evidence="2" key="1">
    <citation type="submission" date="2020-05" db="EMBL/GenBank/DDBJ databases">
        <authorList>
            <person name="Chiriac C."/>
            <person name="Salcher M."/>
            <person name="Ghai R."/>
            <person name="Kavagutti S V."/>
        </authorList>
    </citation>
    <scope>NUCLEOTIDE SEQUENCE</scope>
</reference>
<dbReference type="EMBL" id="CAFBQH010000027">
    <property type="protein sequence ID" value="CAB5047860.1"/>
    <property type="molecule type" value="Genomic_DNA"/>
</dbReference>
<evidence type="ECO:0000313" key="4">
    <source>
        <dbReference type="EMBL" id="CAB4763677.1"/>
    </source>
</evidence>
<evidence type="ECO:0000313" key="2">
    <source>
        <dbReference type="EMBL" id="CAB4367311.1"/>
    </source>
</evidence>